<gene>
    <name evidence="1" type="ORF">ABR82_06430</name>
</gene>
<proteinExistence type="predicted"/>
<accession>A0A0R2RIW9</accession>
<dbReference type="EMBL" id="LIBO01000048">
    <property type="protein sequence ID" value="KRO62649.1"/>
    <property type="molecule type" value="Genomic_DNA"/>
</dbReference>
<protein>
    <submittedName>
        <fullName evidence="1">Uncharacterized protein</fullName>
    </submittedName>
</protein>
<dbReference type="Proteomes" id="UP000051269">
    <property type="component" value="Unassembled WGS sequence"/>
</dbReference>
<name>A0A0R2RIW9_9BACT</name>
<evidence type="ECO:0000313" key="2">
    <source>
        <dbReference type="Proteomes" id="UP000051269"/>
    </source>
</evidence>
<dbReference type="AlphaFoldDB" id="A0A0R2RIW9"/>
<sequence>MEWTEKSSGTRPTTTYRVSLFSGVVHWQRKEKDAEKWETPKLLPTDVWERLIEEVDKRYQRRRARHEDVLLVRSAYQKAPKLPSA</sequence>
<evidence type="ECO:0000313" key="1">
    <source>
        <dbReference type="EMBL" id="KRO62649.1"/>
    </source>
</evidence>
<reference evidence="1 2" key="1">
    <citation type="submission" date="2015-10" db="EMBL/GenBank/DDBJ databases">
        <title>Metagenome-Assembled Genomes uncover a global brackish microbiome.</title>
        <authorList>
            <person name="Hugerth L.W."/>
            <person name="Larsson J."/>
            <person name="Alneberg J."/>
            <person name="Lindh M.V."/>
            <person name="Legrand C."/>
            <person name="Pinhassi J."/>
            <person name="Andersson A.F."/>
        </authorList>
    </citation>
    <scope>NUCLEOTIDE SEQUENCE [LARGE SCALE GENOMIC DNA]</scope>
    <source>
        <strain evidence="1">BACL18 MAG-120507-bin52</strain>
    </source>
</reference>
<comment type="caution">
    <text evidence="1">The sequence shown here is derived from an EMBL/GenBank/DDBJ whole genome shotgun (WGS) entry which is preliminary data.</text>
</comment>
<organism evidence="1 2">
    <name type="scientific">Verrucomicrobia subdivision 6 bacterium BACL9 MAG-120507-bin52</name>
    <dbReference type="NCBI Taxonomy" id="1655590"/>
    <lineage>
        <taxon>Bacteria</taxon>
        <taxon>Pseudomonadati</taxon>
        <taxon>Verrucomicrobiota</taxon>
        <taxon>Verrucomicrobiia</taxon>
        <taxon>Verrucomicrobiales</taxon>
        <taxon>Verrucomicrobia subdivision 6</taxon>
    </lineage>
</organism>